<feature type="non-terminal residue" evidence="1">
    <location>
        <position position="1"/>
    </location>
</feature>
<organism evidence="1 2">
    <name type="scientific">Saccharomyces cerevisiae (strain AWRI1631)</name>
    <name type="common">Baker's yeast</name>
    <dbReference type="NCBI Taxonomy" id="545124"/>
    <lineage>
        <taxon>Eukaryota</taxon>
        <taxon>Fungi</taxon>
        <taxon>Dikarya</taxon>
        <taxon>Ascomycota</taxon>
        <taxon>Saccharomycotina</taxon>
        <taxon>Saccharomycetes</taxon>
        <taxon>Saccharomycetales</taxon>
        <taxon>Saccharomycetaceae</taxon>
        <taxon>Saccharomyces</taxon>
    </lineage>
</organism>
<dbReference type="Proteomes" id="UP000008988">
    <property type="component" value="Unassembled WGS sequence"/>
</dbReference>
<reference evidence="1 2" key="1">
    <citation type="journal article" date="2008" name="FEMS Yeast Res.">
        <title>Comparative genome analysis of a Saccharomyces cerevisiae wine strain.</title>
        <authorList>
            <person name="Borneman A.R."/>
            <person name="Forgan A.H."/>
            <person name="Pretorius I.S."/>
            <person name="Chambers P.J."/>
        </authorList>
    </citation>
    <scope>NUCLEOTIDE SEQUENCE [LARGE SCALE GENOMIC DNA]</scope>
    <source>
        <strain evidence="1 2">AWRI1631</strain>
    </source>
</reference>
<gene>
    <name evidence="1" type="ORF">AWRI1631_132240</name>
</gene>
<name>B5VPK9_YEAS6</name>
<proteinExistence type="predicted"/>
<sequence>IINKDFHKKFGCVTRYYLLVSTTYLPKILPFSIKS</sequence>
<dbReference type="AlphaFoldDB" id="B5VPK9"/>
<protein>
    <submittedName>
        <fullName evidence="1">Uncharacterized protein</fullName>
    </submittedName>
</protein>
<evidence type="ECO:0000313" key="2">
    <source>
        <dbReference type="Proteomes" id="UP000008988"/>
    </source>
</evidence>
<accession>B5VPK9</accession>
<evidence type="ECO:0000313" key="1">
    <source>
        <dbReference type="EMBL" id="EDZ70135.1"/>
    </source>
</evidence>
<dbReference type="EMBL" id="ABSV01001818">
    <property type="protein sequence ID" value="EDZ70135.1"/>
    <property type="molecule type" value="Genomic_DNA"/>
</dbReference>
<comment type="caution">
    <text evidence="1">The sequence shown here is derived from an EMBL/GenBank/DDBJ whole genome shotgun (WGS) entry which is preliminary data.</text>
</comment>